<dbReference type="EMBL" id="WTUX01000019">
    <property type="protein sequence ID" value="MZR14937.1"/>
    <property type="molecule type" value="Genomic_DNA"/>
</dbReference>
<evidence type="ECO:0000313" key="1">
    <source>
        <dbReference type="EMBL" id="MZR14937.1"/>
    </source>
</evidence>
<organism evidence="1 2">
    <name type="scientific">Maritimibacter harenae</name>
    <dbReference type="NCBI Taxonomy" id="2606218"/>
    <lineage>
        <taxon>Bacteria</taxon>
        <taxon>Pseudomonadati</taxon>
        <taxon>Pseudomonadota</taxon>
        <taxon>Alphaproteobacteria</taxon>
        <taxon>Rhodobacterales</taxon>
        <taxon>Roseobacteraceae</taxon>
        <taxon>Maritimibacter</taxon>
    </lineage>
</organism>
<name>A0A845M9U9_9RHOB</name>
<dbReference type="Proteomes" id="UP000467322">
    <property type="component" value="Unassembled WGS sequence"/>
</dbReference>
<proteinExistence type="predicted"/>
<reference evidence="1 2" key="1">
    <citation type="submission" date="2019-12" db="EMBL/GenBank/DDBJ databases">
        <title>Maritimibacter sp. nov. sp. isolated from sea sand.</title>
        <authorList>
            <person name="Kim J."/>
            <person name="Jeong S.E."/>
            <person name="Jung H.S."/>
            <person name="Jeon C.O."/>
        </authorList>
    </citation>
    <scope>NUCLEOTIDE SEQUENCE [LARGE SCALE GENOMIC DNA]</scope>
    <source>
        <strain evidence="1 2">DP07</strain>
    </source>
</reference>
<evidence type="ECO:0000313" key="2">
    <source>
        <dbReference type="Proteomes" id="UP000467322"/>
    </source>
</evidence>
<dbReference type="AlphaFoldDB" id="A0A845M9U9"/>
<gene>
    <name evidence="1" type="ORF">GQE99_18095</name>
</gene>
<dbReference type="RefSeq" id="WP_161353146.1">
    <property type="nucleotide sequence ID" value="NZ_WTUX01000019.1"/>
</dbReference>
<accession>A0A845M9U9</accession>
<keyword evidence="2" id="KW-1185">Reference proteome</keyword>
<protein>
    <submittedName>
        <fullName evidence="1">Uncharacterized protein</fullName>
    </submittedName>
</protein>
<comment type="caution">
    <text evidence="1">The sequence shown here is derived from an EMBL/GenBank/DDBJ whole genome shotgun (WGS) entry which is preliminary data.</text>
</comment>
<sequence>MNETLANLAHEVEAALALDDALAERVQEALTDAIGAGIERAALDRTDDVLALVSECRTGWSVSMEGVARQPNGHWTCALRQSASRDDDEYLGVGRGPTLPHALLAALLKALAYTG</sequence>